<feature type="domain" description="Protein kinase" evidence="8">
    <location>
        <begin position="173"/>
        <end position="438"/>
    </location>
</feature>
<accession>V6LD69</accession>
<protein>
    <submittedName>
        <fullName evidence="10">Kinase, AGC Akt</fullName>
    </submittedName>
</protein>
<evidence type="ECO:0000259" key="9">
    <source>
        <dbReference type="PROSITE" id="PS51285"/>
    </source>
</evidence>
<keyword evidence="3" id="KW-0808">Transferase</keyword>
<dbReference type="PANTHER" id="PTHR24351">
    <property type="entry name" value="RIBOSOMAL PROTEIN S6 KINASE"/>
    <property type="match status" value="1"/>
</dbReference>
<evidence type="ECO:0000256" key="2">
    <source>
        <dbReference type="ARBA" id="ARBA00022553"/>
    </source>
</evidence>
<dbReference type="InterPro" id="IPR045270">
    <property type="entry name" value="STKc_AGC"/>
</dbReference>
<dbReference type="Proteomes" id="UP000018208">
    <property type="component" value="Unassembled WGS sequence"/>
</dbReference>
<keyword evidence="5 10" id="KW-0418">Kinase</keyword>
<keyword evidence="4 7" id="KW-0547">Nucleotide-binding</keyword>
<dbReference type="VEuPathDB" id="GiardiaDB:SS50377_21456"/>
<feature type="binding site" evidence="7">
    <location>
        <position position="202"/>
    </location>
    <ligand>
        <name>ATP</name>
        <dbReference type="ChEBI" id="CHEBI:30616"/>
    </ligand>
</feature>
<evidence type="ECO:0000256" key="3">
    <source>
        <dbReference type="ARBA" id="ARBA00022679"/>
    </source>
</evidence>
<keyword evidence="6 7" id="KW-0067">ATP-binding</keyword>
<reference evidence="10 11" key="1">
    <citation type="journal article" date="2014" name="PLoS Genet.">
        <title>The Genome of Spironucleus salmonicida Highlights a Fish Pathogen Adapted to Fluctuating Environments.</title>
        <authorList>
            <person name="Xu F."/>
            <person name="Jerlstrom-Hultqvist J."/>
            <person name="Einarsson E."/>
            <person name="Astvaldsson A."/>
            <person name="Svard S.G."/>
            <person name="Andersson J.O."/>
        </authorList>
    </citation>
    <scope>NUCLEOTIDE SEQUENCE</scope>
    <source>
        <strain evidence="11">ATCC 50377</strain>
    </source>
</reference>
<dbReference type="OrthoDB" id="63267at2759"/>
<dbReference type="SUPFAM" id="SSF56112">
    <property type="entry name" value="Protein kinase-like (PK-like)"/>
    <property type="match status" value="1"/>
</dbReference>
<evidence type="ECO:0000256" key="4">
    <source>
        <dbReference type="ARBA" id="ARBA00022741"/>
    </source>
</evidence>
<evidence type="ECO:0000259" key="8">
    <source>
        <dbReference type="PROSITE" id="PS50011"/>
    </source>
</evidence>
<dbReference type="GO" id="GO:0004674">
    <property type="term" value="F:protein serine/threonine kinase activity"/>
    <property type="evidence" value="ECO:0007669"/>
    <property type="project" value="UniProtKB-KW"/>
</dbReference>
<dbReference type="InterPro" id="IPR000961">
    <property type="entry name" value="AGC-kinase_C"/>
</dbReference>
<dbReference type="AlphaFoldDB" id="V6LD69"/>
<dbReference type="InterPro" id="IPR017441">
    <property type="entry name" value="Protein_kinase_ATP_BS"/>
</dbReference>
<reference evidence="11" key="2">
    <citation type="submission" date="2020-12" db="EMBL/GenBank/DDBJ databases">
        <title>New Spironucleus salmonicida genome in near-complete chromosomes.</title>
        <authorList>
            <person name="Xu F."/>
            <person name="Kurt Z."/>
            <person name="Jimenez-Gonzalez A."/>
            <person name="Astvaldsson A."/>
            <person name="Andersson J.O."/>
            <person name="Svard S.G."/>
        </authorList>
    </citation>
    <scope>NUCLEOTIDE SEQUENCE</scope>
    <source>
        <strain evidence="11">ATCC 50377</strain>
    </source>
</reference>
<proteinExistence type="predicted"/>
<dbReference type="EMBL" id="AUWU02000002">
    <property type="protein sequence ID" value="KAH0575922.1"/>
    <property type="molecule type" value="Genomic_DNA"/>
</dbReference>
<sequence>MHPLNFLLTRTSKFGKKTQKTLSLAPNAVSSASQKFDKKASQIHGLHVSRTNKNAFAISLIEPVIFETDEADQVAQIIEAWRELKLGQIFYDDEILTVQGEEPPQTPKIAQTQPISQQTSQQNAPLTVQKIQPQSPPLNHGNANPLAMHHLSKLPRFPKPPNSAEKLMKPQNFELVASVGKGSFGQVFLVRRVDDNRFFAMKVLKKRAVIDRKQLNHLRAEHTILQSVTHPYCVKLHHSFQTRTRLFFILDFALGGEMFHHLKKQGQFPEILSIFYLAEAVLAFEYLHEFDIVFRDTKPENLLLDGYGHVVLTDFGLAKCGVSADSTDSIGYSTKTFCGTPDYLSAEIVASVAHGKAVDVWSVGALLYEMLVGQAPFSYGNGAGTAPNRSELYRRILRGNVIFPAHVSEPARQLILACMQRRPKDRPTMAELRDFELFQGVNWEKLARREVPPPQKIKIEENCIKAVEGRLAQNSGDSIYKYIMPDNLVAHFDPRFTQEPPTLAPSTAQDGVTAEEDKNFREFNWTSPDAFRQ</sequence>
<dbReference type="InterPro" id="IPR017892">
    <property type="entry name" value="Pkinase_C"/>
</dbReference>
<evidence type="ECO:0000256" key="7">
    <source>
        <dbReference type="PROSITE-ProRule" id="PRU10141"/>
    </source>
</evidence>
<keyword evidence="1" id="KW-0723">Serine/threonine-protein kinase</keyword>
<dbReference type="Pfam" id="PF00069">
    <property type="entry name" value="Pkinase"/>
    <property type="match status" value="1"/>
</dbReference>
<dbReference type="InterPro" id="IPR000719">
    <property type="entry name" value="Prot_kinase_dom"/>
</dbReference>
<dbReference type="FunFam" id="3.30.200.20:FF:000042">
    <property type="entry name" value="Aurora kinase A"/>
    <property type="match status" value="1"/>
</dbReference>
<evidence type="ECO:0000313" key="12">
    <source>
        <dbReference type="Proteomes" id="UP000018208"/>
    </source>
</evidence>
<dbReference type="InterPro" id="IPR011009">
    <property type="entry name" value="Kinase-like_dom_sf"/>
</dbReference>
<dbReference type="Gene3D" id="1.10.510.10">
    <property type="entry name" value="Transferase(Phosphotransferase) domain 1"/>
    <property type="match status" value="1"/>
</dbReference>
<dbReference type="PROSITE" id="PS50011">
    <property type="entry name" value="PROTEIN_KINASE_DOM"/>
    <property type="match status" value="1"/>
</dbReference>
<evidence type="ECO:0000313" key="11">
    <source>
        <dbReference type="EMBL" id="KAH0575922.1"/>
    </source>
</evidence>
<evidence type="ECO:0000256" key="5">
    <source>
        <dbReference type="ARBA" id="ARBA00022777"/>
    </source>
</evidence>
<evidence type="ECO:0000256" key="6">
    <source>
        <dbReference type="ARBA" id="ARBA00022840"/>
    </source>
</evidence>
<evidence type="ECO:0000256" key="1">
    <source>
        <dbReference type="ARBA" id="ARBA00022527"/>
    </source>
</evidence>
<dbReference type="PROSITE" id="PS51285">
    <property type="entry name" value="AGC_KINASE_CTER"/>
    <property type="match status" value="1"/>
</dbReference>
<keyword evidence="2" id="KW-0597">Phosphoprotein</keyword>
<dbReference type="Pfam" id="PF00433">
    <property type="entry name" value="Pkinase_C"/>
    <property type="match status" value="1"/>
</dbReference>
<dbReference type="FunFam" id="1.10.510.10:FF:000571">
    <property type="entry name" value="Maternal embryonic leucine zipper kinase"/>
    <property type="match status" value="1"/>
</dbReference>
<organism evidence="10">
    <name type="scientific">Spironucleus salmonicida</name>
    <dbReference type="NCBI Taxonomy" id="348837"/>
    <lineage>
        <taxon>Eukaryota</taxon>
        <taxon>Metamonada</taxon>
        <taxon>Diplomonadida</taxon>
        <taxon>Hexamitidae</taxon>
        <taxon>Hexamitinae</taxon>
        <taxon>Spironucleus</taxon>
    </lineage>
</organism>
<feature type="domain" description="AGC-kinase C-terminal" evidence="9">
    <location>
        <begin position="439"/>
        <end position="533"/>
    </location>
</feature>
<dbReference type="PROSITE" id="PS00107">
    <property type="entry name" value="PROTEIN_KINASE_ATP"/>
    <property type="match status" value="1"/>
</dbReference>
<evidence type="ECO:0000313" key="10">
    <source>
        <dbReference type="EMBL" id="EST42422.1"/>
    </source>
</evidence>
<gene>
    <name evidence="10" type="ORF">SS50377_17978</name>
    <name evidence="11" type="ORF">SS50377_21456</name>
</gene>
<dbReference type="Gene3D" id="3.30.200.20">
    <property type="entry name" value="Phosphorylase Kinase, domain 1"/>
    <property type="match status" value="1"/>
</dbReference>
<dbReference type="EMBL" id="KI546160">
    <property type="protein sequence ID" value="EST42422.1"/>
    <property type="molecule type" value="Genomic_DNA"/>
</dbReference>
<name>V6LD69_9EUKA</name>
<dbReference type="GO" id="GO:0005524">
    <property type="term" value="F:ATP binding"/>
    <property type="evidence" value="ECO:0007669"/>
    <property type="project" value="UniProtKB-UniRule"/>
</dbReference>
<keyword evidence="12" id="KW-1185">Reference proteome</keyword>
<dbReference type="CDD" id="cd05123">
    <property type="entry name" value="STKc_AGC"/>
    <property type="match status" value="1"/>
</dbReference>